<evidence type="ECO:0000313" key="2">
    <source>
        <dbReference type="EMBL" id="KAJ8339470.1"/>
    </source>
</evidence>
<feature type="transmembrane region" description="Helical" evidence="1">
    <location>
        <begin position="62"/>
        <end position="83"/>
    </location>
</feature>
<proteinExistence type="predicted"/>
<gene>
    <name evidence="2" type="ORF">SKAU_G00362560</name>
</gene>
<comment type="caution">
    <text evidence="2">The sequence shown here is derived from an EMBL/GenBank/DDBJ whole genome shotgun (WGS) entry which is preliminary data.</text>
</comment>
<accession>A0A9Q1EIN5</accession>
<keyword evidence="1" id="KW-1133">Transmembrane helix</keyword>
<evidence type="ECO:0000313" key="3">
    <source>
        <dbReference type="Proteomes" id="UP001152622"/>
    </source>
</evidence>
<evidence type="ECO:0000256" key="1">
    <source>
        <dbReference type="SAM" id="Phobius"/>
    </source>
</evidence>
<dbReference type="AlphaFoldDB" id="A0A9Q1EIN5"/>
<organism evidence="2 3">
    <name type="scientific">Synaphobranchus kaupii</name>
    <name type="common">Kaup's arrowtooth eel</name>
    <dbReference type="NCBI Taxonomy" id="118154"/>
    <lineage>
        <taxon>Eukaryota</taxon>
        <taxon>Metazoa</taxon>
        <taxon>Chordata</taxon>
        <taxon>Craniata</taxon>
        <taxon>Vertebrata</taxon>
        <taxon>Euteleostomi</taxon>
        <taxon>Actinopterygii</taxon>
        <taxon>Neopterygii</taxon>
        <taxon>Teleostei</taxon>
        <taxon>Anguilliformes</taxon>
        <taxon>Synaphobranchidae</taxon>
        <taxon>Synaphobranchus</taxon>
    </lineage>
</organism>
<keyword evidence="1" id="KW-0812">Transmembrane</keyword>
<name>A0A9Q1EIN5_SYNKA</name>
<dbReference type="EMBL" id="JAINUF010000017">
    <property type="protein sequence ID" value="KAJ8339470.1"/>
    <property type="molecule type" value="Genomic_DNA"/>
</dbReference>
<dbReference type="Proteomes" id="UP001152622">
    <property type="component" value="Chromosome 17"/>
</dbReference>
<keyword evidence="1" id="KW-0472">Membrane</keyword>
<sequence length="117" mass="13513">MAESGLSGGEEAQAPSPLSHNSWIKRWLQHFRDSNFRKWGSGTDPVGNSEQVDSAPRLRQRLLLAAVVLLVLSLMVLLLFWNYQYIMVWKLLHDQEYTSFPVFGGTEEEKDYERGRE</sequence>
<reference evidence="2" key="1">
    <citation type="journal article" date="2023" name="Science">
        <title>Genome structures resolve the early diversification of teleost fishes.</title>
        <authorList>
            <person name="Parey E."/>
            <person name="Louis A."/>
            <person name="Montfort J."/>
            <person name="Bouchez O."/>
            <person name="Roques C."/>
            <person name="Iampietro C."/>
            <person name="Lluch J."/>
            <person name="Castinel A."/>
            <person name="Donnadieu C."/>
            <person name="Desvignes T."/>
            <person name="Floi Bucao C."/>
            <person name="Jouanno E."/>
            <person name="Wen M."/>
            <person name="Mejri S."/>
            <person name="Dirks R."/>
            <person name="Jansen H."/>
            <person name="Henkel C."/>
            <person name="Chen W.J."/>
            <person name="Zahm M."/>
            <person name="Cabau C."/>
            <person name="Klopp C."/>
            <person name="Thompson A.W."/>
            <person name="Robinson-Rechavi M."/>
            <person name="Braasch I."/>
            <person name="Lecointre G."/>
            <person name="Bobe J."/>
            <person name="Postlethwait J.H."/>
            <person name="Berthelot C."/>
            <person name="Roest Crollius H."/>
            <person name="Guiguen Y."/>
        </authorList>
    </citation>
    <scope>NUCLEOTIDE SEQUENCE</scope>
    <source>
        <strain evidence="2">WJC10195</strain>
    </source>
</reference>
<keyword evidence="3" id="KW-1185">Reference proteome</keyword>
<protein>
    <submittedName>
        <fullName evidence="2">Uncharacterized protein</fullName>
    </submittedName>
</protein>